<keyword evidence="5" id="KW-1185">Reference proteome</keyword>
<comment type="caution">
    <text evidence="4">The sequence shown here is derived from an EMBL/GenBank/DDBJ whole genome shotgun (WGS) entry which is preliminary data.</text>
</comment>
<evidence type="ECO:0000259" key="3">
    <source>
        <dbReference type="Pfam" id="PF08220"/>
    </source>
</evidence>
<dbReference type="EMBL" id="QFYS01000003">
    <property type="protein sequence ID" value="RAK66324.1"/>
    <property type="molecule type" value="Genomic_DNA"/>
</dbReference>
<accession>A0A328BK67</accession>
<dbReference type="SUPFAM" id="SSF46785">
    <property type="entry name" value="Winged helix' DNA-binding domain"/>
    <property type="match status" value="1"/>
</dbReference>
<evidence type="ECO:0000313" key="4">
    <source>
        <dbReference type="EMBL" id="RAK66324.1"/>
    </source>
</evidence>
<name>A0A328BK67_9CAUL</name>
<keyword evidence="2" id="KW-0804">Transcription</keyword>
<dbReference type="Pfam" id="PF08220">
    <property type="entry name" value="HTH_DeoR"/>
    <property type="match status" value="1"/>
</dbReference>
<proteinExistence type="predicted"/>
<dbReference type="OrthoDB" id="7549698at2"/>
<protein>
    <recommendedName>
        <fullName evidence="3">HTH deoR-type domain-containing protein</fullName>
    </recommendedName>
</protein>
<organism evidence="4 5">
    <name type="scientific">Phenylobacterium kunshanense</name>
    <dbReference type="NCBI Taxonomy" id="1445034"/>
    <lineage>
        <taxon>Bacteria</taxon>
        <taxon>Pseudomonadati</taxon>
        <taxon>Pseudomonadota</taxon>
        <taxon>Alphaproteobacteria</taxon>
        <taxon>Caulobacterales</taxon>
        <taxon>Caulobacteraceae</taxon>
        <taxon>Phenylobacterium</taxon>
    </lineage>
</organism>
<dbReference type="InterPro" id="IPR036390">
    <property type="entry name" value="WH_DNA-bd_sf"/>
</dbReference>
<keyword evidence="1" id="KW-0805">Transcription regulation</keyword>
<dbReference type="AlphaFoldDB" id="A0A328BK67"/>
<dbReference type="Proteomes" id="UP000249524">
    <property type="component" value="Unassembled WGS sequence"/>
</dbReference>
<dbReference type="Gene3D" id="1.10.10.10">
    <property type="entry name" value="Winged helix-like DNA-binding domain superfamily/Winged helix DNA-binding domain"/>
    <property type="match status" value="1"/>
</dbReference>
<evidence type="ECO:0000256" key="1">
    <source>
        <dbReference type="ARBA" id="ARBA00023015"/>
    </source>
</evidence>
<sequence length="320" mass="35283">MSGPVSHSTIRVAARLAIGFTLDLVKMLGFGRDVVDGLLITAISQANVAQISRSRELQLAYATLDQAPPDELRRPVSVSATANSLRLPFETTRRRVASLAELGAIRTTPRGVIIPTAPLSSPFYRFVAEGHYNLVRALYFRLRAIGMFEDLPRAAVPAFDPETPPVRLVVRMSSDYVLRLAETIGAHIGDVVTGVILLDLFHANTEHLSDNEGGAADAEWTEQGFVPDDQRRAVRTAAIAQRLGIAPETVRRHMQRLAKQDLCERKEDGYIVSARILARPGIVQFMLDNQSHMHRLFASLADFGVLSEWEREVQALRGAA</sequence>
<evidence type="ECO:0000256" key="2">
    <source>
        <dbReference type="ARBA" id="ARBA00023163"/>
    </source>
</evidence>
<dbReference type="RefSeq" id="WP_111275633.1">
    <property type="nucleotide sequence ID" value="NZ_QFYS01000003.1"/>
</dbReference>
<reference evidence="4 5" key="1">
    <citation type="submission" date="2018-05" db="EMBL/GenBank/DDBJ databases">
        <authorList>
            <person name="Lanie J.A."/>
            <person name="Ng W.-L."/>
            <person name="Kazmierczak K.M."/>
            <person name="Andrzejewski T.M."/>
            <person name="Davidsen T.M."/>
            <person name="Wayne K.J."/>
            <person name="Tettelin H."/>
            <person name="Glass J.I."/>
            <person name="Rusch D."/>
            <person name="Podicherti R."/>
            <person name="Tsui H.-C.T."/>
            <person name="Winkler M.E."/>
        </authorList>
    </citation>
    <scope>NUCLEOTIDE SEQUENCE [LARGE SCALE GENOMIC DNA]</scope>
    <source>
        <strain evidence="4 5">BUT-10</strain>
    </source>
</reference>
<dbReference type="InterPro" id="IPR036388">
    <property type="entry name" value="WH-like_DNA-bd_sf"/>
</dbReference>
<dbReference type="GO" id="GO:0003700">
    <property type="term" value="F:DNA-binding transcription factor activity"/>
    <property type="evidence" value="ECO:0007669"/>
    <property type="project" value="InterPro"/>
</dbReference>
<feature type="domain" description="HTH deoR-type" evidence="3">
    <location>
        <begin position="230"/>
        <end position="271"/>
    </location>
</feature>
<gene>
    <name evidence="4" type="ORF">DJ019_08715</name>
</gene>
<evidence type="ECO:0000313" key="5">
    <source>
        <dbReference type="Proteomes" id="UP000249524"/>
    </source>
</evidence>
<dbReference type="InterPro" id="IPR001034">
    <property type="entry name" value="DeoR_HTH"/>
</dbReference>